<sequence>MTKRTELEHRRRELQAAVFARIANRALSRRTSGFDRVAKGLLTRQLGGAGMAADPELDHGTDDPAL</sequence>
<proteinExistence type="predicted"/>
<organism evidence="2">
    <name type="scientific">freshwater metagenome</name>
    <dbReference type="NCBI Taxonomy" id="449393"/>
    <lineage>
        <taxon>unclassified sequences</taxon>
        <taxon>metagenomes</taxon>
        <taxon>ecological metagenomes</taxon>
    </lineage>
</organism>
<reference evidence="2" key="1">
    <citation type="submission" date="2020-05" db="EMBL/GenBank/DDBJ databases">
        <authorList>
            <person name="Chiriac C."/>
            <person name="Salcher M."/>
            <person name="Ghai R."/>
            <person name="Kavagutti S V."/>
        </authorList>
    </citation>
    <scope>NUCLEOTIDE SEQUENCE</scope>
</reference>
<dbReference type="EMBL" id="CAFBNC010000032">
    <property type="protein sequence ID" value="CAB4933797.1"/>
    <property type="molecule type" value="Genomic_DNA"/>
</dbReference>
<gene>
    <name evidence="1" type="ORF">UFOPK1392_01420</name>
    <name evidence="2" type="ORF">UFOPK3733_00837</name>
</gene>
<accession>A0A6J7IUB6</accession>
<evidence type="ECO:0000313" key="1">
    <source>
        <dbReference type="EMBL" id="CAB4323663.1"/>
    </source>
</evidence>
<name>A0A6J7IUB6_9ZZZZ</name>
<dbReference type="EMBL" id="CAEMXZ010000061">
    <property type="protein sequence ID" value="CAB4323663.1"/>
    <property type="molecule type" value="Genomic_DNA"/>
</dbReference>
<dbReference type="AlphaFoldDB" id="A0A6J7IUB6"/>
<protein>
    <submittedName>
        <fullName evidence="2">Unannotated protein</fullName>
    </submittedName>
</protein>
<evidence type="ECO:0000313" key="2">
    <source>
        <dbReference type="EMBL" id="CAB4933797.1"/>
    </source>
</evidence>